<dbReference type="InterPro" id="IPR019051">
    <property type="entry name" value="Trp_biosyn_TM_oprn/chp"/>
</dbReference>
<accession>A0ABT1HNE5</accession>
<evidence type="ECO:0000256" key="1">
    <source>
        <dbReference type="SAM" id="MobiDB-lite"/>
    </source>
</evidence>
<sequence>MVDGTGKTAGTTPEGRGAARRPMWVVVLLLVLAAGALWGSSRLAWTALVEERPGGAVTVALREGDEHSPALVPLALLALAGIAAVVATGGWVRRVLGALLAVIAASVLWLTVFQAGFQAGFQADEGHGSAARLSPQQAEKVRSAEAQRPWALALAGVGAGAVVVAGVVLVLRGHRMPRMGEKYRAPSAGAPPMDPQRRMWDALDAGEDPTNGPRDQAD</sequence>
<feature type="transmembrane region" description="Helical" evidence="2">
    <location>
        <begin position="70"/>
        <end position="88"/>
    </location>
</feature>
<dbReference type="Proteomes" id="UP001205311">
    <property type="component" value="Unassembled WGS sequence"/>
</dbReference>
<gene>
    <name evidence="3" type="ORF">LX15_000708</name>
</gene>
<keyword evidence="4" id="KW-1185">Reference proteome</keyword>
<dbReference type="EMBL" id="JAMTCP010000002">
    <property type="protein sequence ID" value="MCP2257025.1"/>
    <property type="molecule type" value="Genomic_DNA"/>
</dbReference>
<keyword evidence="2" id="KW-0472">Membrane</keyword>
<dbReference type="RefSeq" id="WP_253667971.1">
    <property type="nucleotide sequence ID" value="NZ_JAMTCP010000002.1"/>
</dbReference>
<name>A0ABT1HNE5_STRSD</name>
<feature type="transmembrane region" description="Helical" evidence="2">
    <location>
        <begin position="150"/>
        <end position="171"/>
    </location>
</feature>
<protein>
    <submittedName>
        <fullName evidence="3">Trp region conserved hypothetical membrane protein</fullName>
    </submittedName>
</protein>
<feature type="region of interest" description="Disordered" evidence="1">
    <location>
        <begin position="181"/>
        <end position="218"/>
    </location>
</feature>
<organism evidence="3 4">
    <name type="scientific">Streptoalloteichus tenebrarius (strain ATCC 17920 / DSM 40477 / JCM 4838 / CBS 697.72 / NBRC 16177 / NCIMB 11028 / NRRL B-12390 / A12253. 1 / ISP 5477)</name>
    <name type="common">Streptomyces tenebrarius</name>
    <dbReference type="NCBI Taxonomy" id="1933"/>
    <lineage>
        <taxon>Bacteria</taxon>
        <taxon>Bacillati</taxon>
        <taxon>Actinomycetota</taxon>
        <taxon>Actinomycetes</taxon>
        <taxon>Pseudonocardiales</taxon>
        <taxon>Pseudonocardiaceae</taxon>
        <taxon>Streptoalloteichus</taxon>
    </lineage>
</organism>
<evidence type="ECO:0000313" key="4">
    <source>
        <dbReference type="Proteomes" id="UP001205311"/>
    </source>
</evidence>
<keyword evidence="2" id="KW-0812">Transmembrane</keyword>
<dbReference type="Pfam" id="PF09534">
    <property type="entry name" value="Trp_oprn_chp"/>
    <property type="match status" value="1"/>
</dbReference>
<comment type="caution">
    <text evidence="3">The sequence shown here is derived from an EMBL/GenBank/DDBJ whole genome shotgun (WGS) entry which is preliminary data.</text>
</comment>
<reference evidence="3 4" key="1">
    <citation type="submission" date="2022-06" db="EMBL/GenBank/DDBJ databases">
        <title>Genomic Encyclopedia of Archaeal and Bacterial Type Strains, Phase II (KMG-II): from individual species to whole genera.</title>
        <authorList>
            <person name="Goeker M."/>
        </authorList>
    </citation>
    <scope>NUCLEOTIDE SEQUENCE [LARGE SCALE GENOMIC DNA]</scope>
    <source>
        <strain evidence="3 4">DSM 40477</strain>
    </source>
</reference>
<keyword evidence="2" id="KW-1133">Transmembrane helix</keyword>
<evidence type="ECO:0000313" key="3">
    <source>
        <dbReference type="EMBL" id="MCP2257025.1"/>
    </source>
</evidence>
<feature type="transmembrane region" description="Helical" evidence="2">
    <location>
        <begin position="95"/>
        <end position="117"/>
    </location>
</feature>
<proteinExistence type="predicted"/>
<evidence type="ECO:0000256" key="2">
    <source>
        <dbReference type="SAM" id="Phobius"/>
    </source>
</evidence>
<feature type="transmembrane region" description="Helical" evidence="2">
    <location>
        <begin position="23"/>
        <end position="45"/>
    </location>
</feature>